<keyword evidence="2" id="KW-1185">Reference proteome</keyword>
<comment type="caution">
    <text evidence="1">The sequence shown here is derived from an EMBL/GenBank/DDBJ whole genome shotgun (WGS) entry which is preliminary data.</text>
</comment>
<gene>
    <name evidence="1" type="ORF">AAF712_016130</name>
</gene>
<evidence type="ECO:0000313" key="2">
    <source>
        <dbReference type="Proteomes" id="UP001437256"/>
    </source>
</evidence>
<protein>
    <submittedName>
        <fullName evidence="1">Uncharacterized protein</fullName>
    </submittedName>
</protein>
<reference evidence="1 2" key="1">
    <citation type="submission" date="2024-05" db="EMBL/GenBank/DDBJ databases">
        <title>A draft genome resource for the thread blight pathogen Marasmius tenuissimus strain MS-2.</title>
        <authorList>
            <person name="Yulfo-Soto G.E."/>
            <person name="Baruah I.K."/>
            <person name="Amoako-Attah I."/>
            <person name="Bukari Y."/>
            <person name="Meinhardt L.W."/>
            <person name="Bailey B.A."/>
            <person name="Cohen S.P."/>
        </authorList>
    </citation>
    <scope>NUCLEOTIDE SEQUENCE [LARGE SCALE GENOMIC DNA]</scope>
    <source>
        <strain evidence="1 2">MS-2</strain>
    </source>
</reference>
<dbReference type="Proteomes" id="UP001437256">
    <property type="component" value="Unassembled WGS sequence"/>
</dbReference>
<evidence type="ECO:0000313" key="1">
    <source>
        <dbReference type="EMBL" id="KAL0057237.1"/>
    </source>
</evidence>
<accession>A0ABR2Z9V2</accession>
<name>A0ABR2Z9V2_9AGAR</name>
<organism evidence="1 2">
    <name type="scientific">Marasmius tenuissimus</name>
    <dbReference type="NCBI Taxonomy" id="585030"/>
    <lineage>
        <taxon>Eukaryota</taxon>
        <taxon>Fungi</taxon>
        <taxon>Dikarya</taxon>
        <taxon>Basidiomycota</taxon>
        <taxon>Agaricomycotina</taxon>
        <taxon>Agaricomycetes</taxon>
        <taxon>Agaricomycetidae</taxon>
        <taxon>Agaricales</taxon>
        <taxon>Marasmiineae</taxon>
        <taxon>Marasmiaceae</taxon>
        <taxon>Marasmius</taxon>
    </lineage>
</organism>
<dbReference type="EMBL" id="JBBXMP010000618">
    <property type="protein sequence ID" value="KAL0057237.1"/>
    <property type="molecule type" value="Genomic_DNA"/>
</dbReference>
<sequence>MVCYVTGRSKFLPPFNGTPSQLHLAYILARRHSVPEPIIIVAAGGGVYDDNLLSYRYHEGRYYGDETGHIMRRGISLVFQFRDPAQFSAFRTSISTSHEFNLAETAQIEQYVKSSLWRHLKAIFTDACQG</sequence>
<proteinExistence type="predicted"/>